<keyword evidence="3 8" id="KW-0813">Transport</keyword>
<dbReference type="SUPFAM" id="SSF103473">
    <property type="entry name" value="MFS general substrate transporter"/>
    <property type="match status" value="1"/>
</dbReference>
<dbReference type="InterPro" id="IPR004812">
    <property type="entry name" value="Efflux_drug-R_Bcr/CmlA"/>
</dbReference>
<feature type="domain" description="Major facilitator superfamily (MFS) profile" evidence="9">
    <location>
        <begin position="13"/>
        <end position="399"/>
    </location>
</feature>
<sequence>MMKQMTSRNRLGFALILGAFSALGPFTIDMYLPSFPEIAQQFGTKASLVQLSLTACLIGLGVGQLIMGSLSDVYGRRKPLLISMIIYLLASFTCAVAPNIYFLIASRFIEGFAASGGIVIARAIVRDVYSGQELTKFFSLLMLISNIAPLLAPVAGSGIISFTTWVGVFIVLGVIGILLVLIATWQLHETLPREARVSNNTMQLLMNFQTLFRDRQFIGYALAQGIMIGGIFAYVSGTPFIYQKIYGASPQLFAVLFGSNGISLILGSQVVGRFAHIISERRFLLLGLLLSGLTSSTVLVVVLLHGPLFSLVIPLFFFVASIGMTSTASFPLAMESQSHIAGSASALLGLLPFLLGSITSPLVGVAGEYSAIPMGVILISASFLALCAYFFLVRRPTVGVIADSHQLGL</sequence>
<feature type="transmembrane region" description="Helical" evidence="8">
    <location>
        <begin position="80"/>
        <end position="102"/>
    </location>
</feature>
<evidence type="ECO:0000256" key="3">
    <source>
        <dbReference type="ARBA" id="ARBA00022448"/>
    </source>
</evidence>
<feature type="transmembrane region" description="Helical" evidence="8">
    <location>
        <begin position="49"/>
        <end position="68"/>
    </location>
</feature>
<dbReference type="Gene3D" id="1.20.1720.10">
    <property type="entry name" value="Multidrug resistance protein D"/>
    <property type="match status" value="1"/>
</dbReference>
<feature type="transmembrane region" description="Helical" evidence="8">
    <location>
        <begin position="108"/>
        <end position="125"/>
    </location>
</feature>
<evidence type="ECO:0000256" key="6">
    <source>
        <dbReference type="ARBA" id="ARBA00022989"/>
    </source>
</evidence>
<dbReference type="NCBIfam" id="TIGR00710">
    <property type="entry name" value="efflux_Bcr_CflA"/>
    <property type="match status" value="1"/>
</dbReference>
<dbReference type="PANTHER" id="PTHR23502:SF132">
    <property type="entry name" value="POLYAMINE TRANSPORTER 2-RELATED"/>
    <property type="match status" value="1"/>
</dbReference>
<proteinExistence type="inferred from homology"/>
<feature type="transmembrane region" description="Helical" evidence="8">
    <location>
        <begin position="346"/>
        <end position="366"/>
    </location>
</feature>
<keyword evidence="7 8" id="KW-0472">Membrane</keyword>
<feature type="transmembrane region" description="Helical" evidence="8">
    <location>
        <begin position="166"/>
        <end position="187"/>
    </location>
</feature>
<feature type="transmembrane region" description="Helical" evidence="8">
    <location>
        <begin position="311"/>
        <end position="334"/>
    </location>
</feature>
<evidence type="ECO:0000256" key="7">
    <source>
        <dbReference type="ARBA" id="ARBA00023136"/>
    </source>
</evidence>
<feature type="transmembrane region" description="Helical" evidence="8">
    <location>
        <begin position="248"/>
        <end position="271"/>
    </location>
</feature>
<feature type="transmembrane region" description="Helical" evidence="8">
    <location>
        <begin position="217"/>
        <end position="242"/>
    </location>
</feature>
<evidence type="ECO:0000313" key="10">
    <source>
        <dbReference type="EMBL" id="MFD1678126.1"/>
    </source>
</evidence>
<keyword evidence="11" id="KW-1185">Reference proteome</keyword>
<dbReference type="Pfam" id="PF07690">
    <property type="entry name" value="MFS_1"/>
    <property type="match status" value="1"/>
</dbReference>
<dbReference type="RefSeq" id="WP_377946123.1">
    <property type="nucleotide sequence ID" value="NZ_JBHUCX010000100.1"/>
</dbReference>
<keyword evidence="4 8" id="KW-1003">Cell membrane</keyword>
<keyword evidence="5 8" id="KW-0812">Transmembrane</keyword>
<evidence type="ECO:0000259" key="9">
    <source>
        <dbReference type="PROSITE" id="PS50850"/>
    </source>
</evidence>
<dbReference type="EMBL" id="JBHUCX010000100">
    <property type="protein sequence ID" value="MFD1678126.1"/>
    <property type="molecule type" value="Genomic_DNA"/>
</dbReference>
<feature type="transmembrane region" description="Helical" evidence="8">
    <location>
        <begin position="372"/>
        <end position="392"/>
    </location>
</feature>
<evidence type="ECO:0000256" key="8">
    <source>
        <dbReference type="RuleBase" id="RU365088"/>
    </source>
</evidence>
<protein>
    <recommendedName>
        <fullName evidence="8">Bcr/CflA family efflux transporter</fullName>
    </recommendedName>
</protein>
<comment type="similarity">
    <text evidence="2 8">Belongs to the major facilitator superfamily. Bcr/CmlA family.</text>
</comment>
<gene>
    <name evidence="10" type="ORF">ACFSB2_26000</name>
</gene>
<dbReference type="Proteomes" id="UP001597079">
    <property type="component" value="Unassembled WGS sequence"/>
</dbReference>
<evidence type="ECO:0000256" key="5">
    <source>
        <dbReference type="ARBA" id="ARBA00022692"/>
    </source>
</evidence>
<dbReference type="CDD" id="cd17320">
    <property type="entry name" value="MFS_MdfA_MDR_like"/>
    <property type="match status" value="1"/>
</dbReference>
<comment type="subcellular location">
    <subcellularLocation>
        <location evidence="1 8">Cell membrane</location>
        <topology evidence="1 8">Multi-pass membrane protein</topology>
    </subcellularLocation>
</comment>
<comment type="caution">
    <text evidence="8">Lacks conserved residue(s) required for the propagation of feature annotation.</text>
</comment>
<dbReference type="InterPro" id="IPR011701">
    <property type="entry name" value="MFS"/>
</dbReference>
<evidence type="ECO:0000256" key="2">
    <source>
        <dbReference type="ARBA" id="ARBA00006236"/>
    </source>
</evidence>
<evidence type="ECO:0000256" key="4">
    <source>
        <dbReference type="ARBA" id="ARBA00022475"/>
    </source>
</evidence>
<dbReference type="InterPro" id="IPR020846">
    <property type="entry name" value="MFS_dom"/>
</dbReference>
<dbReference type="PROSITE" id="PS50850">
    <property type="entry name" value="MFS"/>
    <property type="match status" value="1"/>
</dbReference>
<accession>A0ABW4JQF0</accession>
<evidence type="ECO:0000313" key="11">
    <source>
        <dbReference type="Proteomes" id="UP001597079"/>
    </source>
</evidence>
<name>A0ABW4JQF0_9BACL</name>
<keyword evidence="6 8" id="KW-1133">Transmembrane helix</keyword>
<reference evidence="11" key="1">
    <citation type="journal article" date="2019" name="Int. J. Syst. Evol. Microbiol.">
        <title>The Global Catalogue of Microorganisms (GCM) 10K type strain sequencing project: providing services to taxonomists for standard genome sequencing and annotation.</title>
        <authorList>
            <consortium name="The Broad Institute Genomics Platform"/>
            <consortium name="The Broad Institute Genome Sequencing Center for Infectious Disease"/>
            <person name="Wu L."/>
            <person name="Ma J."/>
        </authorList>
    </citation>
    <scope>NUCLEOTIDE SEQUENCE [LARGE SCALE GENOMIC DNA]</scope>
    <source>
        <strain evidence="11">CGMCC 1.12286</strain>
    </source>
</reference>
<evidence type="ECO:0000256" key="1">
    <source>
        <dbReference type="ARBA" id="ARBA00004651"/>
    </source>
</evidence>
<dbReference type="PANTHER" id="PTHR23502">
    <property type="entry name" value="MAJOR FACILITATOR SUPERFAMILY"/>
    <property type="match status" value="1"/>
</dbReference>
<feature type="transmembrane region" description="Helical" evidence="8">
    <location>
        <begin position="137"/>
        <end position="160"/>
    </location>
</feature>
<feature type="transmembrane region" description="Helical" evidence="8">
    <location>
        <begin position="283"/>
        <end position="305"/>
    </location>
</feature>
<comment type="caution">
    <text evidence="10">The sequence shown here is derived from an EMBL/GenBank/DDBJ whole genome shotgun (WGS) entry which is preliminary data.</text>
</comment>
<organism evidence="10 11">
    <name type="scientific">Alicyclobacillus fodiniaquatilis</name>
    <dbReference type="NCBI Taxonomy" id="1661150"/>
    <lineage>
        <taxon>Bacteria</taxon>
        <taxon>Bacillati</taxon>
        <taxon>Bacillota</taxon>
        <taxon>Bacilli</taxon>
        <taxon>Bacillales</taxon>
        <taxon>Alicyclobacillaceae</taxon>
        <taxon>Alicyclobacillus</taxon>
    </lineage>
</organism>
<dbReference type="InterPro" id="IPR036259">
    <property type="entry name" value="MFS_trans_sf"/>
</dbReference>